<sequence>MEYKVLDVAFSGLMHDIGKFYQRTKMVSDLTEREKLVTPMAKAGYYTHLHSGYTSRFFHEYLGMDNELEMITSSHHIDDQRPLAKILRKADQIASSIDRKDEEQDYEENNKKGTFQQVRLSSVVHEVDFGKQKALATYPLRPFHKMGYPTVDFEMTDKNESVGEYLGLFQAFINDLKSEDYFTSEVDKYCFDRLYALMYEYTTLVPASTYEGSKTYVSLFDHSKLTSAIASCLYLNDTEDENFIMFEFDVSGIQKFIFKVTEGKDTKRDVAKSLRGRSFLVSAITNIITYSYLYEFGLTQSNIIFNTGGGALLLLPKCKNFEEKLNKVTQKVQEILLDKFSVDINYVYAWVECDRKELETFKISKATKLKSKLDEEKNRKFNKVLNSDFFFNKPKSNYVCKMCGTNFVEKENDTCDICKTIIEISDFCIKHDDFFLVYDFNRRLDDQVSDCIKIDMGYMDFYLISKEDYPLIINKYDYIESLNQSHLGNTRLIANLVPKKNDKIIPFENMVINLVDTSYGDPKLGILKMDVDNLGAIFAFGMEKQRSLSKFLTLSRMMENFFGHGLMNVCVEVSKKMNSNINQLSDNESMFYINYAGGDDLVIMGPASGILELSKVINERFSEYTLNKNITISGGITIQSPSAPIRFGIKEAEEYLNQSKALDGKNGITLIHTSCKMNEYEQVLQQVNVFRKYITNQNISRTNFYNMMKVLDVENMEKYYRNIPILLYSLKRNVKNKEVRQDLISKISMVNMNCDQLKKLVLEMKLAIMQTRG</sequence>
<keyword evidence="7" id="KW-0378">Hydrolase</keyword>
<proteinExistence type="inferred from homology"/>
<comment type="caution">
    <text evidence="13">The sequence shown here is derived from an EMBL/GenBank/DDBJ whole genome shotgun (WGS) entry which is preliminary data.</text>
</comment>
<dbReference type="NCBIfam" id="TIGR02578">
    <property type="entry name" value="cas_TM1811_Csm1"/>
    <property type="match status" value="1"/>
</dbReference>
<evidence type="ECO:0000256" key="4">
    <source>
        <dbReference type="ARBA" id="ARBA00022722"/>
    </source>
</evidence>
<accession>A0A413CTF7</accession>
<comment type="similarity">
    <text evidence="1">Belongs to the CRISPR-associated Cas10/Csm1 family.</text>
</comment>
<feature type="domain" description="GGDEF" evidence="12">
    <location>
        <begin position="522"/>
        <end position="673"/>
    </location>
</feature>
<evidence type="ECO:0000256" key="9">
    <source>
        <dbReference type="ARBA" id="ARBA00022840"/>
    </source>
</evidence>
<dbReference type="InterPro" id="IPR054767">
    <property type="entry name" value="Cas10-Cmr2_palm2"/>
</dbReference>
<dbReference type="Gene3D" id="3.30.70.270">
    <property type="match status" value="1"/>
</dbReference>
<dbReference type="RefSeq" id="WP_118357375.1">
    <property type="nucleotide sequence ID" value="NZ_QSAT01000020.1"/>
</dbReference>
<dbReference type="GO" id="GO:0005524">
    <property type="term" value="F:ATP binding"/>
    <property type="evidence" value="ECO:0007669"/>
    <property type="project" value="UniProtKB-KW"/>
</dbReference>
<dbReference type="Proteomes" id="UP000284651">
    <property type="component" value="Unassembled WGS sequence"/>
</dbReference>
<dbReference type="PROSITE" id="PS50887">
    <property type="entry name" value="GGDEF"/>
    <property type="match status" value="1"/>
</dbReference>
<evidence type="ECO:0000256" key="7">
    <source>
        <dbReference type="ARBA" id="ARBA00022801"/>
    </source>
</evidence>
<name>A0A413CTF7_9FIRM</name>
<evidence type="ECO:0000256" key="3">
    <source>
        <dbReference type="ARBA" id="ARBA00022679"/>
    </source>
</evidence>
<dbReference type="Pfam" id="PF22335">
    <property type="entry name" value="Cas10-Cmr2_palm2"/>
    <property type="match status" value="1"/>
</dbReference>
<keyword evidence="9" id="KW-0067">ATP-binding</keyword>
<keyword evidence="4" id="KW-0540">Nuclease</keyword>
<organism evidence="13 14">
    <name type="scientific">Holdemanella biformis</name>
    <dbReference type="NCBI Taxonomy" id="1735"/>
    <lineage>
        <taxon>Bacteria</taxon>
        <taxon>Bacillati</taxon>
        <taxon>Bacillota</taxon>
        <taxon>Erysipelotrichia</taxon>
        <taxon>Erysipelotrichales</taxon>
        <taxon>Erysipelotrichaceae</taxon>
        <taxon>Holdemanella</taxon>
    </lineage>
</organism>
<evidence type="ECO:0000259" key="12">
    <source>
        <dbReference type="PROSITE" id="PS50887"/>
    </source>
</evidence>
<evidence type="ECO:0000256" key="6">
    <source>
        <dbReference type="ARBA" id="ARBA00022759"/>
    </source>
</evidence>
<dbReference type="GO" id="GO:0004519">
    <property type="term" value="F:endonuclease activity"/>
    <property type="evidence" value="ECO:0007669"/>
    <property type="project" value="UniProtKB-KW"/>
</dbReference>
<keyword evidence="3" id="KW-0808">Transferase</keyword>
<dbReference type="GO" id="GO:0051607">
    <property type="term" value="P:defense response to virus"/>
    <property type="evidence" value="ECO:0007669"/>
    <property type="project" value="UniProtKB-KW"/>
</dbReference>
<reference evidence="13 14" key="1">
    <citation type="submission" date="2018-08" db="EMBL/GenBank/DDBJ databases">
        <title>A genome reference for cultivated species of the human gut microbiota.</title>
        <authorList>
            <person name="Zou Y."/>
            <person name="Xue W."/>
            <person name="Luo G."/>
        </authorList>
    </citation>
    <scope>NUCLEOTIDE SEQUENCE [LARGE SCALE GENOMIC DNA]</scope>
    <source>
        <strain evidence="13 14">AF10-31</strain>
    </source>
</reference>
<dbReference type="AlphaFoldDB" id="A0A413CTF7"/>
<dbReference type="InterPro" id="IPR052117">
    <property type="entry name" value="Cas10/Csm1_subtype-III-A"/>
</dbReference>
<keyword evidence="5" id="KW-0547">Nucleotide-binding</keyword>
<evidence type="ECO:0000256" key="2">
    <source>
        <dbReference type="ARBA" id="ARBA00014333"/>
    </source>
</evidence>
<dbReference type="GO" id="GO:0016740">
    <property type="term" value="F:transferase activity"/>
    <property type="evidence" value="ECO:0007669"/>
    <property type="project" value="UniProtKB-KW"/>
</dbReference>
<dbReference type="InterPro" id="IPR041062">
    <property type="entry name" value="Csm1_B"/>
</dbReference>
<dbReference type="InterPro" id="IPR043128">
    <property type="entry name" value="Rev_trsase/Diguanyl_cyclase"/>
</dbReference>
<dbReference type="InterPro" id="IPR013408">
    <property type="entry name" value="Cas10/Csm1"/>
</dbReference>
<dbReference type="Pfam" id="PF18211">
    <property type="entry name" value="Csm1_B"/>
    <property type="match status" value="1"/>
</dbReference>
<gene>
    <name evidence="13" type="primary">cas10</name>
    <name evidence="13" type="ORF">DWV56_07230</name>
</gene>
<keyword evidence="6" id="KW-0255">Endonuclease</keyword>
<evidence type="ECO:0000256" key="10">
    <source>
        <dbReference type="ARBA" id="ARBA00023118"/>
    </source>
</evidence>
<evidence type="ECO:0000256" key="8">
    <source>
        <dbReference type="ARBA" id="ARBA00022839"/>
    </source>
</evidence>
<dbReference type="Gene3D" id="1.10.3210.10">
    <property type="entry name" value="Hypothetical protein af1432"/>
    <property type="match status" value="1"/>
</dbReference>
<keyword evidence="10" id="KW-0051">Antiviral defense</keyword>
<evidence type="ECO:0000256" key="5">
    <source>
        <dbReference type="ARBA" id="ARBA00022741"/>
    </source>
</evidence>
<evidence type="ECO:0000256" key="11">
    <source>
        <dbReference type="ARBA" id="ARBA00032922"/>
    </source>
</evidence>
<evidence type="ECO:0000313" key="14">
    <source>
        <dbReference type="Proteomes" id="UP000284651"/>
    </source>
</evidence>
<dbReference type="GO" id="GO:0004527">
    <property type="term" value="F:exonuclease activity"/>
    <property type="evidence" value="ECO:0007669"/>
    <property type="project" value="UniProtKB-KW"/>
</dbReference>
<dbReference type="EMBL" id="QSAT01000020">
    <property type="protein sequence ID" value="RGW74890.1"/>
    <property type="molecule type" value="Genomic_DNA"/>
</dbReference>
<evidence type="ECO:0000313" key="13">
    <source>
        <dbReference type="EMBL" id="RGW74890.1"/>
    </source>
</evidence>
<evidence type="ECO:0000256" key="1">
    <source>
        <dbReference type="ARBA" id="ARBA00005700"/>
    </source>
</evidence>
<protein>
    <recommendedName>
        <fullName evidence="2">CRISPR system single-strand-specific deoxyribonuclease Cas10/Csm1 (subtype III-A)</fullName>
    </recommendedName>
    <alternativeName>
        <fullName evidence="11">Cyclic oligoadenylate synthase</fullName>
    </alternativeName>
</protein>
<keyword evidence="8" id="KW-0269">Exonuclease</keyword>
<dbReference type="InterPro" id="IPR000160">
    <property type="entry name" value="GGDEF_dom"/>
</dbReference>
<dbReference type="PANTHER" id="PTHR36528:SF1">
    <property type="entry name" value="CRISPR SYSTEM SINGLE-STRAND-SPECIFIC DEOXYRIBONUCLEASE CAS10_CSM1 (SUBTYPE III-A)"/>
    <property type="match status" value="1"/>
</dbReference>
<dbReference type="PANTHER" id="PTHR36528">
    <property type="entry name" value="CRISPR SYSTEM SINGLE-STRAND-SPECIFIC DEOXYRIBONUCLEASE CAS10/CSM1 (SUBTYPE III-A)"/>
    <property type="match status" value="1"/>
</dbReference>